<evidence type="ECO:0000313" key="2">
    <source>
        <dbReference type="Proteomes" id="UP000292702"/>
    </source>
</evidence>
<dbReference type="Proteomes" id="UP000292702">
    <property type="component" value="Unassembled WGS sequence"/>
</dbReference>
<keyword evidence="2" id="KW-1185">Reference proteome</keyword>
<gene>
    <name evidence="1" type="ORF">EIP91_001346</name>
</gene>
<name>A0A4R0RGN3_9APHY</name>
<proteinExistence type="predicted"/>
<reference evidence="1 2" key="1">
    <citation type="submission" date="2018-11" db="EMBL/GenBank/DDBJ databases">
        <title>Genome assembly of Steccherinum ochraceum LE-BIN_3174, the white-rot fungus of the Steccherinaceae family (The Residual Polyporoid clade, Polyporales, Basidiomycota).</title>
        <authorList>
            <person name="Fedorova T.V."/>
            <person name="Glazunova O.A."/>
            <person name="Landesman E.O."/>
            <person name="Moiseenko K.V."/>
            <person name="Psurtseva N.V."/>
            <person name="Savinova O.S."/>
            <person name="Shakhova N.V."/>
            <person name="Tyazhelova T.V."/>
            <person name="Vasina D.V."/>
        </authorList>
    </citation>
    <scope>NUCLEOTIDE SEQUENCE [LARGE SCALE GENOMIC DNA]</scope>
    <source>
        <strain evidence="1 2">LE-BIN_3174</strain>
    </source>
</reference>
<dbReference type="Gene3D" id="3.60.130.30">
    <property type="match status" value="1"/>
</dbReference>
<organism evidence="1 2">
    <name type="scientific">Steccherinum ochraceum</name>
    <dbReference type="NCBI Taxonomy" id="92696"/>
    <lineage>
        <taxon>Eukaryota</taxon>
        <taxon>Fungi</taxon>
        <taxon>Dikarya</taxon>
        <taxon>Basidiomycota</taxon>
        <taxon>Agaricomycotina</taxon>
        <taxon>Agaricomycetes</taxon>
        <taxon>Polyporales</taxon>
        <taxon>Steccherinaceae</taxon>
        <taxon>Steccherinum</taxon>
    </lineage>
</organism>
<accession>A0A4R0RGN3</accession>
<comment type="caution">
    <text evidence="1">The sequence shown here is derived from an EMBL/GenBank/DDBJ whole genome shotgun (WGS) entry which is preliminary data.</text>
</comment>
<dbReference type="OrthoDB" id="2658103at2759"/>
<protein>
    <submittedName>
        <fullName evidence="1">Uncharacterized protein</fullName>
    </submittedName>
</protein>
<evidence type="ECO:0000313" key="1">
    <source>
        <dbReference type="EMBL" id="TCD66466.1"/>
    </source>
</evidence>
<dbReference type="EMBL" id="RWJN01000134">
    <property type="protein sequence ID" value="TCD66466.1"/>
    <property type="molecule type" value="Genomic_DNA"/>
</dbReference>
<dbReference type="AlphaFoldDB" id="A0A4R0RGN3"/>
<sequence>MPSLADKQRQKAEEAMKITDRSHFNVGVNIEAADIVPASSQWRLTRTFRGTTTVRTPAPRTISGSSQSLWGKKLHSTKFRGARFPKNPPQGVADKLQSKVEKAVSWMKAYGCTQLHDVALEDLQKEGDSTREVAWDICRELLKKETKAEEKSHMWTDKNGKVILAVLAKHDCPDSKDGTAIDGFEHHLGIKLWRDMQELFSIEPKPITEKKQHERHPADNTKQGSHMRYFRAVHIPGLDEVLLELKQLRHDFEVWWETGHSEKREYASADLRGKDRAQFEQFGRLLYNDVEIVDLIERYVKALFPPDLYADLKTAFERGHWVHKELPPDTPVAGGIFLGRVTLWKLQTMLHKDKQDVLCVVICMGDFTGGEAIFPDLNVKLAYNPGDIIIFYSDALWHMVAPWEPTPRRPGSPFVPGRMARVYTTHKSTLKGLLKVDWAKWVILRRDRPVDESPFVPGYVPKAGPLKKKRKTSKA</sequence>